<sequence length="43" mass="4835">MINTIEVIIKTGWLYYPVVIIAVVLIVYSIISSINIEKGNKNV</sequence>
<evidence type="ECO:0000256" key="1">
    <source>
        <dbReference type="SAM" id="Phobius"/>
    </source>
</evidence>
<evidence type="ECO:0000313" key="2">
    <source>
        <dbReference type="EMBL" id="EFF68225.1"/>
    </source>
</evidence>
<name>D4S077_9FIRM</name>
<keyword evidence="3" id="KW-1185">Reference proteome</keyword>
<organism evidence="2 3">
    <name type="scientific">Eshraghiella crossota DSM 2876</name>
    <dbReference type="NCBI Taxonomy" id="511680"/>
    <lineage>
        <taxon>Bacteria</taxon>
        <taxon>Bacillati</taxon>
        <taxon>Bacillota</taxon>
        <taxon>Clostridia</taxon>
        <taxon>Lachnospirales</taxon>
        <taxon>Lachnospiraceae</taxon>
        <taxon>Eshraghiella</taxon>
    </lineage>
</organism>
<dbReference type="EMBL" id="ABWN01000030">
    <property type="protein sequence ID" value="EFF68225.1"/>
    <property type="molecule type" value="Genomic_DNA"/>
</dbReference>
<keyword evidence="1" id="KW-0812">Transmembrane</keyword>
<evidence type="ECO:0000313" key="3">
    <source>
        <dbReference type="Proteomes" id="UP000006238"/>
    </source>
</evidence>
<keyword evidence="1" id="KW-1133">Transmembrane helix</keyword>
<comment type="caution">
    <text evidence="2">The sequence shown here is derived from an EMBL/GenBank/DDBJ whole genome shotgun (WGS) entry which is preliminary data.</text>
</comment>
<accession>D4S077</accession>
<feature type="transmembrane region" description="Helical" evidence="1">
    <location>
        <begin position="13"/>
        <end position="31"/>
    </location>
</feature>
<keyword evidence="1" id="KW-0472">Membrane</keyword>
<reference evidence="2 3" key="1">
    <citation type="submission" date="2010-02" db="EMBL/GenBank/DDBJ databases">
        <authorList>
            <person name="Weinstock G."/>
            <person name="Sodergren E."/>
            <person name="Clifton S."/>
            <person name="Fulton L."/>
            <person name="Fulton B."/>
            <person name="Courtney L."/>
            <person name="Fronick C."/>
            <person name="Harrison M."/>
            <person name="Strong C."/>
            <person name="Farmer C."/>
            <person name="Delahaunty K."/>
            <person name="Markovic C."/>
            <person name="Hall O."/>
            <person name="Minx P."/>
            <person name="Tomlinson C."/>
            <person name="Mitreva M."/>
            <person name="Nelson J."/>
            <person name="Hou S."/>
            <person name="Wollam A."/>
            <person name="Pepin K.H."/>
            <person name="Johnson M."/>
            <person name="Bhonagiri V."/>
            <person name="Zhang X."/>
            <person name="Suruliraj S."/>
            <person name="Warren W."/>
            <person name="Chinwalla A."/>
            <person name="Mardis E.R."/>
            <person name="Wilson R.K."/>
        </authorList>
    </citation>
    <scope>NUCLEOTIDE SEQUENCE [LARGE SCALE GENOMIC DNA]</scope>
    <source>
        <strain evidence="2 3">DSM 2876</strain>
    </source>
</reference>
<protein>
    <submittedName>
        <fullName evidence="2">Uncharacterized protein</fullName>
    </submittedName>
</protein>
<dbReference type="AlphaFoldDB" id="D4S077"/>
<dbReference type="Proteomes" id="UP000006238">
    <property type="component" value="Unassembled WGS sequence"/>
</dbReference>
<proteinExistence type="predicted"/>
<gene>
    <name evidence="2" type="ORF">BUTYVIB_01493</name>
</gene>
<dbReference type="HOGENOM" id="CLU_3230925_0_0_9"/>